<accession>A0ABV5P3P1</accession>
<dbReference type="InterPro" id="IPR027417">
    <property type="entry name" value="P-loop_NTPase"/>
</dbReference>
<comment type="caution">
    <text evidence="8">The sequence shown here is derived from an EMBL/GenBank/DDBJ whole genome shotgun (WGS) entry which is preliminary data.</text>
</comment>
<dbReference type="InterPro" id="IPR041664">
    <property type="entry name" value="AAA_16"/>
</dbReference>
<keyword evidence="3 5" id="KW-0238">DNA-binding</keyword>
<dbReference type="Gene3D" id="1.10.10.10">
    <property type="entry name" value="Winged helix-like DNA-binding domain superfamily/Winged helix DNA-binding domain"/>
    <property type="match status" value="1"/>
</dbReference>
<keyword evidence="2" id="KW-0805">Transcription regulation</keyword>
<reference evidence="8 9" key="1">
    <citation type="submission" date="2024-09" db="EMBL/GenBank/DDBJ databases">
        <authorList>
            <person name="Sun Q."/>
            <person name="Mori K."/>
        </authorList>
    </citation>
    <scope>NUCLEOTIDE SEQUENCE [LARGE SCALE GENOMIC DNA]</scope>
    <source>
        <strain evidence="8 9">JCM 3324</strain>
    </source>
</reference>
<evidence type="ECO:0000256" key="4">
    <source>
        <dbReference type="ARBA" id="ARBA00023163"/>
    </source>
</evidence>
<dbReference type="SUPFAM" id="SSF48452">
    <property type="entry name" value="TPR-like"/>
    <property type="match status" value="1"/>
</dbReference>
<evidence type="ECO:0000256" key="2">
    <source>
        <dbReference type="ARBA" id="ARBA00023015"/>
    </source>
</evidence>
<evidence type="ECO:0000256" key="6">
    <source>
        <dbReference type="SAM" id="MobiDB-lite"/>
    </source>
</evidence>
<dbReference type="Proteomes" id="UP001589568">
    <property type="component" value="Unassembled WGS sequence"/>
</dbReference>
<dbReference type="CDD" id="cd15831">
    <property type="entry name" value="BTAD"/>
    <property type="match status" value="1"/>
</dbReference>
<dbReference type="EMBL" id="JBHMCF010000051">
    <property type="protein sequence ID" value="MFB9476529.1"/>
    <property type="molecule type" value="Genomic_DNA"/>
</dbReference>
<dbReference type="Pfam" id="PF03704">
    <property type="entry name" value="BTAD"/>
    <property type="match status" value="1"/>
</dbReference>
<feature type="compositionally biased region" description="Low complexity" evidence="6">
    <location>
        <begin position="931"/>
        <end position="940"/>
    </location>
</feature>
<dbReference type="InterPro" id="IPR001867">
    <property type="entry name" value="OmpR/PhoB-type_DNA-bd"/>
</dbReference>
<evidence type="ECO:0000313" key="9">
    <source>
        <dbReference type="Proteomes" id="UP001589568"/>
    </source>
</evidence>
<dbReference type="SUPFAM" id="SSF46894">
    <property type="entry name" value="C-terminal effector domain of the bipartite response regulators"/>
    <property type="match status" value="1"/>
</dbReference>
<dbReference type="Gene3D" id="3.40.50.300">
    <property type="entry name" value="P-loop containing nucleotide triphosphate hydrolases"/>
    <property type="match status" value="1"/>
</dbReference>
<dbReference type="InterPro" id="IPR051677">
    <property type="entry name" value="AfsR-DnrI-RedD_regulator"/>
</dbReference>
<keyword evidence="4" id="KW-0804">Transcription</keyword>
<gene>
    <name evidence="8" type="ORF">ACFFR3_44145</name>
</gene>
<dbReference type="PANTHER" id="PTHR35807:SF1">
    <property type="entry name" value="TRANSCRIPTIONAL REGULATOR REDD"/>
    <property type="match status" value="1"/>
</dbReference>
<dbReference type="PANTHER" id="PTHR35807">
    <property type="entry name" value="TRANSCRIPTIONAL REGULATOR REDD-RELATED"/>
    <property type="match status" value="1"/>
</dbReference>
<evidence type="ECO:0000313" key="8">
    <source>
        <dbReference type="EMBL" id="MFB9476529.1"/>
    </source>
</evidence>
<feature type="region of interest" description="Disordered" evidence="6">
    <location>
        <begin position="243"/>
        <end position="276"/>
    </location>
</feature>
<proteinExistence type="inferred from homology"/>
<evidence type="ECO:0000259" key="7">
    <source>
        <dbReference type="PROSITE" id="PS51755"/>
    </source>
</evidence>
<dbReference type="InterPro" id="IPR016032">
    <property type="entry name" value="Sig_transdc_resp-reg_C-effctor"/>
</dbReference>
<dbReference type="PROSITE" id="PS51755">
    <property type="entry name" value="OMPR_PHOB"/>
    <property type="match status" value="1"/>
</dbReference>
<feature type="domain" description="OmpR/PhoB-type" evidence="7">
    <location>
        <begin position="1"/>
        <end position="97"/>
    </location>
</feature>
<protein>
    <submittedName>
        <fullName evidence="8">BTAD domain-containing putative transcriptional regulator</fullName>
    </submittedName>
</protein>
<dbReference type="SUPFAM" id="SSF52540">
    <property type="entry name" value="P-loop containing nucleoside triphosphate hydrolases"/>
    <property type="match status" value="1"/>
</dbReference>
<dbReference type="InterPro" id="IPR005158">
    <property type="entry name" value="BTAD"/>
</dbReference>
<evidence type="ECO:0000256" key="3">
    <source>
        <dbReference type="ARBA" id="ARBA00023125"/>
    </source>
</evidence>
<feature type="region of interest" description="Disordered" evidence="6">
    <location>
        <begin position="672"/>
        <end position="754"/>
    </location>
</feature>
<dbReference type="SMART" id="SM00862">
    <property type="entry name" value="Trans_reg_C"/>
    <property type="match status" value="1"/>
</dbReference>
<feature type="DNA-binding region" description="OmpR/PhoB-type" evidence="5">
    <location>
        <begin position="1"/>
        <end position="97"/>
    </location>
</feature>
<feature type="compositionally biased region" description="Basic and acidic residues" evidence="6">
    <location>
        <begin position="702"/>
        <end position="720"/>
    </location>
</feature>
<feature type="region of interest" description="Disordered" evidence="6">
    <location>
        <begin position="931"/>
        <end position="954"/>
    </location>
</feature>
<dbReference type="SMART" id="SM01043">
    <property type="entry name" value="BTAD"/>
    <property type="match status" value="1"/>
</dbReference>
<comment type="similarity">
    <text evidence="1">Belongs to the AfsR/DnrI/RedD regulatory family.</text>
</comment>
<dbReference type="InterPro" id="IPR011990">
    <property type="entry name" value="TPR-like_helical_dom_sf"/>
</dbReference>
<dbReference type="InterPro" id="IPR036388">
    <property type="entry name" value="WH-like_DNA-bd_sf"/>
</dbReference>
<evidence type="ECO:0000256" key="1">
    <source>
        <dbReference type="ARBA" id="ARBA00005820"/>
    </source>
</evidence>
<sequence length="1294" mass="134724">MVSFGVLGPLTAAGERGPIPLKGPRHRAVLARLLVARGRVVPVSWLVGDLWEEPGQGAVGAVQTFVGALRKALEPDRPPRTPSRLLVTSPPGYALRAEPDAVDAWRFESALTDATSRPAAEAYRLLDAALKLWRGPAYAEFADQDWARGEAARLDELRLLAVERRAKAGLAAGLAAECVADLEAHVAAHPLREDGWHLLARSLYATGRQGDALGTLRRARNTLLTELGVDPGEPLRTLESDILSQAPHLTPPPAKRPTGPSERAEKTSRKTPAMETAAMEAEVTALPVARLAAGKTAAPEAQATGLAAAHLAAAEHPFVGRHAELAELERAAASVTTSGRPRLVLISGAAGAGKTALVDALARRLRATGWQTARPTSETLQTVVVAAREAPVLLVFDDLHEVDEETLAVFARLATGLGPARVLIVGTYRSTDLTVPLTEALGRAARAEPVRVYLGGLTQSEVRELVSALATREPADAHIKTIQRRSAGNPFFVRELTRLWESDGDAALHTVPAGVRDVIRHRLAGLPGAARTHLRQAAVIGQEVDLDVLTELAGDEDAVLDSVEFALLAGFLVERDADRLGFAHALVQETLYDDVARARRARWHAAVAGIVERTRPGDVDTIAHHCVRSEGRAGDLRTARYARAAAERAERRSAPHEAARLWHAALTALDRAITKTPTPSRTTPAVPGRDAAGGMPSAPAGPDRDAAGRMSSDRAARDEAGGSGLARPSGWEETASSDGPASGGGTVVAPHPDGAEGTLLEERLVAVMGLGRALAVTGRLQESRRLRAEAVDAAEALGDPLLTATVIGSFDVPANWTTNDDPALSERLVAAAERTLAVLPDDTTPTSLGRYAAERARLLITVAMERRADPGRRADQAAREAESIARRLGDRTLLAYALNGRALQTFHRAGLAPERAAIGEELLALAAPAPTPAPANATAPDTRGGAGVGPRRSVCGGVGPTGAGAGEEAERANATGAGARGGLGAGAAECVGATGAGAGTAECANATGAGARGGVGAGAGERAGAGVGEGMVTFAVLGHLILLQARAGMGDLATADRHAAAADRLAEQYDLPLVGVFTTWYAALRLAITSGDRDAARAAYRAAAGRLDGVSMPGVEQGLLPLALVTLDVIDAGSVKPGQAPPVPTRPGPAQGGLEWGPYEAWVRPLVLLAEGRSEQAREAVRMVPESPRDLLYELRTCLHATAALAAGVTDHLQDLYDRLLPARDELAGAGSGLVTLGPVALYLGRLAAALDRPDLAEEHFRQATALAARAESPHWAATAQSAVTASERGQAGR</sequence>
<organism evidence="8 9">
    <name type="scientific">Nonomuraea salmonea</name>
    <dbReference type="NCBI Taxonomy" id="46181"/>
    <lineage>
        <taxon>Bacteria</taxon>
        <taxon>Bacillati</taxon>
        <taxon>Actinomycetota</taxon>
        <taxon>Actinomycetes</taxon>
        <taxon>Streptosporangiales</taxon>
        <taxon>Streptosporangiaceae</taxon>
        <taxon>Nonomuraea</taxon>
    </lineage>
</organism>
<feature type="compositionally biased region" description="Low complexity" evidence="6">
    <location>
        <begin position="692"/>
        <end position="701"/>
    </location>
</feature>
<evidence type="ECO:0000256" key="5">
    <source>
        <dbReference type="PROSITE-ProRule" id="PRU01091"/>
    </source>
</evidence>
<dbReference type="Pfam" id="PF13191">
    <property type="entry name" value="AAA_16"/>
    <property type="match status" value="1"/>
</dbReference>
<dbReference type="Gene3D" id="1.25.40.10">
    <property type="entry name" value="Tetratricopeptide repeat domain"/>
    <property type="match status" value="1"/>
</dbReference>
<name>A0ABV5P3P1_9ACTN</name>
<keyword evidence="9" id="KW-1185">Reference proteome</keyword>
<dbReference type="RefSeq" id="WP_379485085.1">
    <property type="nucleotide sequence ID" value="NZ_JBHMCF010000051.1"/>
</dbReference>